<dbReference type="EMBL" id="HBKQ01035206">
    <property type="protein sequence ID" value="CAE2256177.1"/>
    <property type="molecule type" value="Transcribed_RNA"/>
</dbReference>
<name>A0A6U6GFX0_9STRA</name>
<evidence type="ECO:0000313" key="2">
    <source>
        <dbReference type="EMBL" id="CAE2256175.1"/>
    </source>
</evidence>
<dbReference type="AlphaFoldDB" id="A0A6U6GFX0"/>
<protein>
    <submittedName>
        <fullName evidence="3">Uncharacterized protein</fullName>
    </submittedName>
</protein>
<evidence type="ECO:0000313" key="3">
    <source>
        <dbReference type="EMBL" id="CAE2256177.1"/>
    </source>
</evidence>
<feature type="region of interest" description="Disordered" evidence="1">
    <location>
        <begin position="48"/>
        <end position="112"/>
    </location>
</feature>
<evidence type="ECO:0000256" key="1">
    <source>
        <dbReference type="SAM" id="MobiDB-lite"/>
    </source>
</evidence>
<sequence length="177" mass="19158">MPWPWGELVHRGVTPLTPALPIVGLATGEELAEQFQRAWSTVSPLAVSPLHRGDRECPQDRSGPALSSRPSRIRLGRGPRQGRRAAGFRDAQERWGDGGMGSMVDGSARASGHVRRYVASESYARGEADSQCAAAADAAAEQRPSRRRALIQSRVFSRSLRSRRSHRSAASPPPASI</sequence>
<dbReference type="EMBL" id="HBKQ01035205">
    <property type="protein sequence ID" value="CAE2256175.1"/>
    <property type="molecule type" value="Transcribed_RNA"/>
</dbReference>
<accession>A0A6U6GFX0</accession>
<organism evidence="3">
    <name type="scientific">Odontella aurita</name>
    <dbReference type="NCBI Taxonomy" id="265563"/>
    <lineage>
        <taxon>Eukaryota</taxon>
        <taxon>Sar</taxon>
        <taxon>Stramenopiles</taxon>
        <taxon>Ochrophyta</taxon>
        <taxon>Bacillariophyta</taxon>
        <taxon>Mediophyceae</taxon>
        <taxon>Biddulphiophycidae</taxon>
        <taxon>Eupodiscales</taxon>
        <taxon>Odontellaceae</taxon>
        <taxon>Odontella</taxon>
    </lineage>
</organism>
<reference evidence="3" key="1">
    <citation type="submission" date="2021-01" db="EMBL/GenBank/DDBJ databases">
        <authorList>
            <person name="Corre E."/>
            <person name="Pelletier E."/>
            <person name="Niang G."/>
            <person name="Scheremetjew M."/>
            <person name="Finn R."/>
            <person name="Kale V."/>
            <person name="Holt S."/>
            <person name="Cochrane G."/>
            <person name="Meng A."/>
            <person name="Brown T."/>
            <person name="Cohen L."/>
        </authorList>
    </citation>
    <scope>NUCLEOTIDE SEQUENCE</scope>
    <source>
        <strain evidence="3">Isolate 1302-5</strain>
    </source>
</reference>
<feature type="compositionally biased region" description="Basic residues" evidence="1">
    <location>
        <begin position="71"/>
        <end position="83"/>
    </location>
</feature>
<proteinExistence type="predicted"/>
<gene>
    <name evidence="2" type="ORF">OAUR00152_LOCUS24175</name>
    <name evidence="3" type="ORF">OAUR00152_LOCUS24176</name>
</gene>
<feature type="region of interest" description="Disordered" evidence="1">
    <location>
        <begin position="135"/>
        <end position="177"/>
    </location>
</feature>